<dbReference type="Proteomes" id="UP000235584">
    <property type="component" value="Chromosome"/>
</dbReference>
<keyword evidence="2" id="KW-1185">Reference proteome</keyword>
<dbReference type="AlphaFoldDB" id="A0A2K9NSE4"/>
<accession>A0A2K9NSE4</accession>
<dbReference type="KEGG" id="bsto:C0V70_07810"/>
<dbReference type="EMBL" id="CP025704">
    <property type="protein sequence ID" value="AUN98015.1"/>
    <property type="molecule type" value="Genomic_DNA"/>
</dbReference>
<gene>
    <name evidence="1" type="ORF">C0V70_07810</name>
</gene>
<dbReference type="RefSeq" id="WP_102243306.1">
    <property type="nucleotide sequence ID" value="NZ_CP025704.1"/>
</dbReference>
<protein>
    <submittedName>
        <fullName evidence="1">Uncharacterized protein</fullName>
    </submittedName>
</protein>
<evidence type="ECO:0000313" key="2">
    <source>
        <dbReference type="Proteomes" id="UP000235584"/>
    </source>
</evidence>
<proteinExistence type="predicted"/>
<reference evidence="1 2" key="1">
    <citation type="submission" date="2018-01" db="EMBL/GenBank/DDBJ databases">
        <title>Complete genome sequence of Bacteriovorax stolpii DSM12778.</title>
        <authorList>
            <person name="Tang B."/>
            <person name="Chang J."/>
        </authorList>
    </citation>
    <scope>NUCLEOTIDE SEQUENCE [LARGE SCALE GENOMIC DNA]</scope>
    <source>
        <strain evidence="1 2">DSM 12778</strain>
    </source>
</reference>
<sequence>MKKILATTLLVSFLSTSVMAGEFVRKHGEALGMSYIGASIFLGVYATTGPAVGMVVGVSTLASVTKKEIEASKREAAKMLLNDLQDYYQSGSLTASLATSVAKLKETDVELSEAEALDILQEAAESILN</sequence>
<name>A0A2K9NSE4_BACTC</name>
<evidence type="ECO:0000313" key="1">
    <source>
        <dbReference type="EMBL" id="AUN98015.1"/>
    </source>
</evidence>
<organism evidence="1 2">
    <name type="scientific">Bacteriovorax stolpii</name>
    <name type="common">Bdellovibrio stolpii</name>
    <dbReference type="NCBI Taxonomy" id="960"/>
    <lineage>
        <taxon>Bacteria</taxon>
        <taxon>Pseudomonadati</taxon>
        <taxon>Bdellovibrionota</taxon>
        <taxon>Bacteriovoracia</taxon>
        <taxon>Bacteriovoracales</taxon>
        <taxon>Bacteriovoracaceae</taxon>
        <taxon>Bacteriovorax</taxon>
    </lineage>
</organism>